<evidence type="ECO:0000256" key="10">
    <source>
        <dbReference type="ARBA" id="ARBA00023004"/>
    </source>
</evidence>
<evidence type="ECO:0000256" key="12">
    <source>
        <dbReference type="ARBA" id="ARBA00037975"/>
    </source>
</evidence>
<dbReference type="GO" id="GO:0005886">
    <property type="term" value="C:plasma membrane"/>
    <property type="evidence" value="ECO:0007669"/>
    <property type="project" value="UniProtKB-SubCell"/>
</dbReference>
<keyword evidence="5" id="KW-0349">Heme</keyword>
<feature type="transmembrane region" description="Helical" evidence="13">
    <location>
        <begin position="50"/>
        <end position="69"/>
    </location>
</feature>
<proteinExistence type="inferred from homology"/>
<evidence type="ECO:0000256" key="4">
    <source>
        <dbReference type="ARBA" id="ARBA00022475"/>
    </source>
</evidence>
<feature type="transmembrane region" description="Helical" evidence="13">
    <location>
        <begin position="90"/>
        <end position="111"/>
    </location>
</feature>
<keyword evidence="11 13" id="KW-0472">Membrane</keyword>
<evidence type="ECO:0000313" key="15">
    <source>
        <dbReference type="EMBL" id="OLS61415.1"/>
    </source>
</evidence>
<evidence type="ECO:0000256" key="2">
    <source>
        <dbReference type="ARBA" id="ARBA00004651"/>
    </source>
</evidence>
<keyword evidence="7" id="KW-0479">Metal-binding</keyword>
<name>A0A1Q9R226_PSEPU</name>
<dbReference type="RefSeq" id="WP_075804418.1">
    <property type="nucleotide sequence ID" value="NZ_MKZO01000032.1"/>
</dbReference>
<dbReference type="OrthoDB" id="8589936at2"/>
<evidence type="ECO:0000256" key="8">
    <source>
        <dbReference type="ARBA" id="ARBA00022982"/>
    </source>
</evidence>
<evidence type="ECO:0000256" key="3">
    <source>
        <dbReference type="ARBA" id="ARBA00022448"/>
    </source>
</evidence>
<feature type="transmembrane region" description="Helical" evidence="13">
    <location>
        <begin position="12"/>
        <end position="30"/>
    </location>
</feature>
<keyword evidence="8" id="KW-0249">Electron transport</keyword>
<evidence type="ECO:0000313" key="16">
    <source>
        <dbReference type="Proteomes" id="UP000186736"/>
    </source>
</evidence>
<protein>
    <recommendedName>
        <fullName evidence="14">Cytochrome b561 bacterial/Ni-hydrogenase domain-containing protein</fullName>
    </recommendedName>
</protein>
<evidence type="ECO:0000256" key="6">
    <source>
        <dbReference type="ARBA" id="ARBA00022692"/>
    </source>
</evidence>
<dbReference type="Proteomes" id="UP000186736">
    <property type="component" value="Unassembled WGS sequence"/>
</dbReference>
<dbReference type="GO" id="GO:0022904">
    <property type="term" value="P:respiratory electron transport chain"/>
    <property type="evidence" value="ECO:0007669"/>
    <property type="project" value="InterPro"/>
</dbReference>
<dbReference type="GO" id="GO:0020037">
    <property type="term" value="F:heme binding"/>
    <property type="evidence" value="ECO:0007669"/>
    <property type="project" value="TreeGrafter"/>
</dbReference>
<sequence length="180" mass="20250">MKHESSTDRYGRLSIIMHWSMVILFIGIYACIELRGALPKGHVLKGPLLGFHGLLGLAVFALVWVRLLGRLTPRPPIRPQPPAWQNAVAKLMHLALYGLMIVTPLLAWLMLSAAGKPLPYWDISLPSLISLDPALARQLKGWHEWLGSAGYWLIGMHAVAGLVHHYWFKDNTLRRMLPGR</sequence>
<comment type="caution">
    <text evidence="15">The sequence shown here is derived from an EMBL/GenBank/DDBJ whole genome shotgun (WGS) entry which is preliminary data.</text>
</comment>
<evidence type="ECO:0000256" key="5">
    <source>
        <dbReference type="ARBA" id="ARBA00022617"/>
    </source>
</evidence>
<dbReference type="AlphaFoldDB" id="A0A1Q9R226"/>
<dbReference type="PROSITE" id="PS51257">
    <property type="entry name" value="PROKAR_LIPOPROTEIN"/>
    <property type="match status" value="1"/>
</dbReference>
<keyword evidence="4" id="KW-1003">Cell membrane</keyword>
<dbReference type="Pfam" id="PF01292">
    <property type="entry name" value="Ni_hydr_CYTB"/>
    <property type="match status" value="1"/>
</dbReference>
<evidence type="ECO:0000256" key="11">
    <source>
        <dbReference type="ARBA" id="ARBA00023136"/>
    </source>
</evidence>
<comment type="cofactor">
    <cofactor evidence="1">
        <name>heme b</name>
        <dbReference type="ChEBI" id="CHEBI:60344"/>
    </cofactor>
</comment>
<feature type="transmembrane region" description="Helical" evidence="13">
    <location>
        <begin position="149"/>
        <end position="168"/>
    </location>
</feature>
<reference evidence="15 16" key="1">
    <citation type="submission" date="2016-10" db="EMBL/GenBank/DDBJ databases">
        <title>Genome Sequence of Pseudomonas putida GM4FR.</title>
        <authorList>
            <person name="Poehlein A."/>
            <person name="Wemheuer F."/>
            <person name="Hollensteiner J."/>
            <person name="Wemheuer B."/>
        </authorList>
    </citation>
    <scope>NUCLEOTIDE SEQUENCE [LARGE SCALE GENOMIC DNA]</scope>
    <source>
        <strain evidence="15 16">GM4FR</strain>
    </source>
</reference>
<evidence type="ECO:0000256" key="7">
    <source>
        <dbReference type="ARBA" id="ARBA00022723"/>
    </source>
</evidence>
<comment type="similarity">
    <text evidence="12">Belongs to the cytochrome b561 family.</text>
</comment>
<evidence type="ECO:0000256" key="1">
    <source>
        <dbReference type="ARBA" id="ARBA00001970"/>
    </source>
</evidence>
<dbReference type="GO" id="GO:0009055">
    <property type="term" value="F:electron transfer activity"/>
    <property type="evidence" value="ECO:0007669"/>
    <property type="project" value="InterPro"/>
</dbReference>
<dbReference type="InterPro" id="IPR016174">
    <property type="entry name" value="Di-haem_cyt_TM"/>
</dbReference>
<evidence type="ECO:0000256" key="9">
    <source>
        <dbReference type="ARBA" id="ARBA00022989"/>
    </source>
</evidence>
<evidence type="ECO:0000256" key="13">
    <source>
        <dbReference type="SAM" id="Phobius"/>
    </source>
</evidence>
<keyword evidence="6 13" id="KW-0812">Transmembrane</keyword>
<dbReference type="SUPFAM" id="SSF81342">
    <property type="entry name" value="Transmembrane di-heme cytochromes"/>
    <property type="match status" value="1"/>
</dbReference>
<dbReference type="EMBL" id="MKZO01000032">
    <property type="protein sequence ID" value="OLS61415.1"/>
    <property type="molecule type" value="Genomic_DNA"/>
</dbReference>
<comment type="subcellular location">
    <subcellularLocation>
        <location evidence="2">Cell membrane</location>
        <topology evidence="2">Multi-pass membrane protein</topology>
    </subcellularLocation>
</comment>
<accession>A0A1Q9R226</accession>
<dbReference type="PANTHER" id="PTHR30529">
    <property type="entry name" value="CYTOCHROME B561"/>
    <property type="match status" value="1"/>
</dbReference>
<dbReference type="GO" id="GO:0046872">
    <property type="term" value="F:metal ion binding"/>
    <property type="evidence" value="ECO:0007669"/>
    <property type="project" value="UniProtKB-KW"/>
</dbReference>
<keyword evidence="9 13" id="KW-1133">Transmembrane helix</keyword>
<dbReference type="PANTHER" id="PTHR30529:SF3">
    <property type="entry name" value="CYTOCHROME B561 HOMOLOG 1"/>
    <property type="match status" value="1"/>
</dbReference>
<organism evidence="15 16">
    <name type="scientific">Pseudomonas putida</name>
    <name type="common">Arthrobacter siderocapsulatus</name>
    <dbReference type="NCBI Taxonomy" id="303"/>
    <lineage>
        <taxon>Bacteria</taxon>
        <taxon>Pseudomonadati</taxon>
        <taxon>Pseudomonadota</taxon>
        <taxon>Gammaproteobacteria</taxon>
        <taxon>Pseudomonadales</taxon>
        <taxon>Pseudomonadaceae</taxon>
        <taxon>Pseudomonas</taxon>
    </lineage>
</organism>
<dbReference type="InterPro" id="IPR052168">
    <property type="entry name" value="Cytochrome_b561_oxidase"/>
</dbReference>
<keyword evidence="3" id="KW-0813">Transport</keyword>
<keyword evidence="10" id="KW-0408">Iron</keyword>
<evidence type="ECO:0000259" key="14">
    <source>
        <dbReference type="Pfam" id="PF01292"/>
    </source>
</evidence>
<feature type="domain" description="Cytochrome b561 bacterial/Ni-hydrogenase" evidence="14">
    <location>
        <begin position="9"/>
        <end position="179"/>
    </location>
</feature>
<gene>
    <name evidence="15" type="ORF">PSEMO_36300</name>
</gene>
<dbReference type="InterPro" id="IPR011577">
    <property type="entry name" value="Cyt_b561_bac/Ni-Hgenase"/>
</dbReference>